<evidence type="ECO:0000313" key="1">
    <source>
        <dbReference type="EMBL" id="KAF9063659.1"/>
    </source>
</evidence>
<name>A0A9P5PDI1_9AGAR</name>
<dbReference type="Proteomes" id="UP000772434">
    <property type="component" value="Unassembled WGS sequence"/>
</dbReference>
<feature type="non-terminal residue" evidence="1">
    <location>
        <position position="158"/>
    </location>
</feature>
<accession>A0A9P5PDI1</accession>
<dbReference type="OrthoDB" id="2686689at2759"/>
<protein>
    <submittedName>
        <fullName evidence="1">Uncharacterized protein</fullName>
    </submittedName>
</protein>
<sequence length="158" mass="18102">DNYLLAQFHLGYQKFLDLVQEALVDSPDVFLLEMLGEELDDFQGLIVKHKSVFEDPELFTVQSGLQHMLHDVRILHDTILHSSHRGHPEVVSKEYSGGRGRPRIVINRDFLSWAYRLRSTSGIADFLGVSRTIVRQALLDYDLVQPGINLFPLETKET</sequence>
<feature type="non-terminal residue" evidence="1">
    <location>
        <position position="1"/>
    </location>
</feature>
<dbReference type="AlphaFoldDB" id="A0A9P5PDI1"/>
<keyword evidence="2" id="KW-1185">Reference proteome</keyword>
<evidence type="ECO:0000313" key="2">
    <source>
        <dbReference type="Proteomes" id="UP000772434"/>
    </source>
</evidence>
<gene>
    <name evidence="1" type="ORF">BDP27DRAFT_1159342</name>
</gene>
<comment type="caution">
    <text evidence="1">The sequence shown here is derived from an EMBL/GenBank/DDBJ whole genome shotgun (WGS) entry which is preliminary data.</text>
</comment>
<proteinExistence type="predicted"/>
<dbReference type="EMBL" id="JADNRY010000141">
    <property type="protein sequence ID" value="KAF9063659.1"/>
    <property type="molecule type" value="Genomic_DNA"/>
</dbReference>
<reference evidence="1" key="1">
    <citation type="submission" date="2020-11" db="EMBL/GenBank/DDBJ databases">
        <authorList>
            <consortium name="DOE Joint Genome Institute"/>
            <person name="Ahrendt S."/>
            <person name="Riley R."/>
            <person name="Andreopoulos W."/>
            <person name="Labutti K."/>
            <person name="Pangilinan J."/>
            <person name="Ruiz-Duenas F.J."/>
            <person name="Barrasa J.M."/>
            <person name="Sanchez-Garcia M."/>
            <person name="Camarero S."/>
            <person name="Miyauchi S."/>
            <person name="Serrano A."/>
            <person name="Linde D."/>
            <person name="Babiker R."/>
            <person name="Drula E."/>
            <person name="Ayuso-Fernandez I."/>
            <person name="Pacheco R."/>
            <person name="Padilla G."/>
            <person name="Ferreira P."/>
            <person name="Barriuso J."/>
            <person name="Kellner H."/>
            <person name="Castanera R."/>
            <person name="Alfaro M."/>
            <person name="Ramirez L."/>
            <person name="Pisabarro A.G."/>
            <person name="Kuo A."/>
            <person name="Tritt A."/>
            <person name="Lipzen A."/>
            <person name="He G."/>
            <person name="Yan M."/>
            <person name="Ng V."/>
            <person name="Cullen D."/>
            <person name="Martin F."/>
            <person name="Rosso M.-N."/>
            <person name="Henrissat B."/>
            <person name="Hibbett D."/>
            <person name="Martinez A.T."/>
            <person name="Grigoriev I.V."/>
        </authorList>
    </citation>
    <scope>NUCLEOTIDE SEQUENCE</scope>
    <source>
        <strain evidence="1">AH 40177</strain>
    </source>
</reference>
<organism evidence="1 2">
    <name type="scientific">Rhodocollybia butyracea</name>
    <dbReference type="NCBI Taxonomy" id="206335"/>
    <lineage>
        <taxon>Eukaryota</taxon>
        <taxon>Fungi</taxon>
        <taxon>Dikarya</taxon>
        <taxon>Basidiomycota</taxon>
        <taxon>Agaricomycotina</taxon>
        <taxon>Agaricomycetes</taxon>
        <taxon>Agaricomycetidae</taxon>
        <taxon>Agaricales</taxon>
        <taxon>Marasmiineae</taxon>
        <taxon>Omphalotaceae</taxon>
        <taxon>Rhodocollybia</taxon>
    </lineage>
</organism>